<reference evidence="1 2" key="1">
    <citation type="journal article" date="2023" name="Plants (Basel)">
        <title>Bridging the Gap: Combining Genomics and Transcriptomics Approaches to Understand Stylosanthes scabra, an Orphan Legume from the Brazilian Caatinga.</title>
        <authorList>
            <person name="Ferreira-Neto J.R.C."/>
            <person name="da Silva M.D."/>
            <person name="Binneck E."/>
            <person name="de Melo N.F."/>
            <person name="da Silva R.H."/>
            <person name="de Melo A.L.T.M."/>
            <person name="Pandolfi V."/>
            <person name="Bustamante F.O."/>
            <person name="Brasileiro-Vidal A.C."/>
            <person name="Benko-Iseppon A.M."/>
        </authorList>
    </citation>
    <scope>NUCLEOTIDE SEQUENCE [LARGE SCALE GENOMIC DNA]</scope>
    <source>
        <tissue evidence="1">Leaves</tissue>
    </source>
</reference>
<evidence type="ECO:0000313" key="1">
    <source>
        <dbReference type="EMBL" id="MED6114312.1"/>
    </source>
</evidence>
<gene>
    <name evidence="1" type="ORF">PIB30_079094</name>
</gene>
<sequence length="83" mass="9721">MKDCCIFECGFWVGTEWAWNLQWHRGFFESERSQIEKLHTLLESISLSAGIQDKAAWIFGNDEKYSVKSFVMAATGRELRDQR</sequence>
<protein>
    <submittedName>
        <fullName evidence="1">Uncharacterized protein</fullName>
    </submittedName>
</protein>
<keyword evidence="2" id="KW-1185">Reference proteome</keyword>
<organism evidence="1 2">
    <name type="scientific">Stylosanthes scabra</name>
    <dbReference type="NCBI Taxonomy" id="79078"/>
    <lineage>
        <taxon>Eukaryota</taxon>
        <taxon>Viridiplantae</taxon>
        <taxon>Streptophyta</taxon>
        <taxon>Embryophyta</taxon>
        <taxon>Tracheophyta</taxon>
        <taxon>Spermatophyta</taxon>
        <taxon>Magnoliopsida</taxon>
        <taxon>eudicotyledons</taxon>
        <taxon>Gunneridae</taxon>
        <taxon>Pentapetalae</taxon>
        <taxon>rosids</taxon>
        <taxon>fabids</taxon>
        <taxon>Fabales</taxon>
        <taxon>Fabaceae</taxon>
        <taxon>Papilionoideae</taxon>
        <taxon>50 kb inversion clade</taxon>
        <taxon>dalbergioids sensu lato</taxon>
        <taxon>Dalbergieae</taxon>
        <taxon>Pterocarpus clade</taxon>
        <taxon>Stylosanthes</taxon>
    </lineage>
</organism>
<name>A0ABU6QS91_9FABA</name>
<comment type="caution">
    <text evidence="1">The sequence shown here is derived from an EMBL/GenBank/DDBJ whole genome shotgun (WGS) entry which is preliminary data.</text>
</comment>
<evidence type="ECO:0000313" key="2">
    <source>
        <dbReference type="Proteomes" id="UP001341840"/>
    </source>
</evidence>
<accession>A0ABU6QS91</accession>
<proteinExistence type="predicted"/>
<dbReference type="EMBL" id="JASCZI010001111">
    <property type="protein sequence ID" value="MED6114312.1"/>
    <property type="molecule type" value="Genomic_DNA"/>
</dbReference>
<feature type="non-terminal residue" evidence="1">
    <location>
        <position position="83"/>
    </location>
</feature>
<dbReference type="Proteomes" id="UP001341840">
    <property type="component" value="Unassembled WGS sequence"/>
</dbReference>